<evidence type="ECO:0000259" key="7">
    <source>
        <dbReference type="Pfam" id="PF07669"/>
    </source>
</evidence>
<keyword evidence="3" id="KW-0808">Transferase</keyword>
<evidence type="ECO:0000256" key="4">
    <source>
        <dbReference type="ARBA" id="ARBA00022691"/>
    </source>
</evidence>
<dbReference type="GO" id="GO:0032259">
    <property type="term" value="P:methylation"/>
    <property type="evidence" value="ECO:0007669"/>
    <property type="project" value="UniProtKB-KW"/>
</dbReference>
<dbReference type="PANTHER" id="PTHR33841">
    <property type="entry name" value="DNA METHYLTRANSFERASE YEEA-RELATED"/>
    <property type="match status" value="1"/>
</dbReference>
<dbReference type="Pfam" id="PF07669">
    <property type="entry name" value="Eco57I"/>
    <property type="match status" value="1"/>
</dbReference>
<dbReference type="SUPFAM" id="SSF53335">
    <property type="entry name" value="S-adenosyl-L-methionine-dependent methyltransferases"/>
    <property type="match status" value="1"/>
</dbReference>
<comment type="catalytic activity">
    <reaction evidence="5">
        <text>a 2'-deoxyadenosine in DNA + S-adenosyl-L-methionine = an N(6)-methyl-2'-deoxyadenosine in DNA + S-adenosyl-L-homocysteine + H(+)</text>
        <dbReference type="Rhea" id="RHEA:15197"/>
        <dbReference type="Rhea" id="RHEA-COMP:12418"/>
        <dbReference type="Rhea" id="RHEA-COMP:12419"/>
        <dbReference type="ChEBI" id="CHEBI:15378"/>
        <dbReference type="ChEBI" id="CHEBI:57856"/>
        <dbReference type="ChEBI" id="CHEBI:59789"/>
        <dbReference type="ChEBI" id="CHEBI:90615"/>
        <dbReference type="ChEBI" id="CHEBI:90616"/>
        <dbReference type="EC" id="2.1.1.72"/>
    </reaction>
</comment>
<evidence type="ECO:0000256" key="1">
    <source>
        <dbReference type="ARBA" id="ARBA00011900"/>
    </source>
</evidence>
<reference evidence="8 9" key="1">
    <citation type="journal article" date="2017" name="Elife">
        <title>Extensive horizontal gene transfer in cheese-associated bacteria.</title>
        <authorList>
            <person name="Bonham K.S."/>
            <person name="Wolfe B.E."/>
            <person name="Dutton R.J."/>
        </authorList>
    </citation>
    <scope>NUCLEOTIDE SEQUENCE [LARGE SCALE GENOMIC DNA]</scope>
    <source>
        <strain evidence="8 9">JB5</strain>
    </source>
</reference>
<evidence type="ECO:0000256" key="2">
    <source>
        <dbReference type="ARBA" id="ARBA00022603"/>
    </source>
</evidence>
<protein>
    <recommendedName>
        <fullName evidence="1">site-specific DNA-methyltransferase (adenine-specific)</fullName>
        <ecNumber evidence="1">2.1.1.72</ecNumber>
    </recommendedName>
</protein>
<dbReference type="EC" id="2.1.1.72" evidence="1"/>
<keyword evidence="4" id="KW-0949">S-adenosyl-L-methionine</keyword>
<evidence type="ECO:0000256" key="6">
    <source>
        <dbReference type="SAM" id="MobiDB-lite"/>
    </source>
</evidence>
<dbReference type="GO" id="GO:0009007">
    <property type="term" value="F:site-specific DNA-methyltransferase (adenine-specific) activity"/>
    <property type="evidence" value="ECO:0007669"/>
    <property type="project" value="UniProtKB-EC"/>
</dbReference>
<dbReference type="InterPro" id="IPR050953">
    <property type="entry name" value="N4_N6_ade-DNA_methylase"/>
</dbReference>
<evidence type="ECO:0000313" key="8">
    <source>
        <dbReference type="EMBL" id="PCC16966.1"/>
    </source>
</evidence>
<dbReference type="PANTHER" id="PTHR33841:SF1">
    <property type="entry name" value="DNA METHYLTRANSFERASE A"/>
    <property type="match status" value="1"/>
</dbReference>
<dbReference type="InterPro" id="IPR029063">
    <property type="entry name" value="SAM-dependent_MTases_sf"/>
</dbReference>
<feature type="region of interest" description="Disordered" evidence="6">
    <location>
        <begin position="1038"/>
        <end position="1070"/>
    </location>
</feature>
<gene>
    <name evidence="8" type="ORF">CIK79_00855</name>
</gene>
<name>A0A2A3WZX5_BREAU</name>
<accession>A0A2A3WZX5</accession>
<proteinExistence type="predicted"/>
<dbReference type="PRINTS" id="PR00507">
    <property type="entry name" value="N12N6MTFRASE"/>
</dbReference>
<feature type="domain" description="Type II methyltransferase M.TaqI-like" evidence="7">
    <location>
        <begin position="320"/>
        <end position="543"/>
    </location>
</feature>
<evidence type="ECO:0000256" key="3">
    <source>
        <dbReference type="ARBA" id="ARBA00022679"/>
    </source>
</evidence>
<dbReference type="InterPro" id="IPR011639">
    <property type="entry name" value="MethylTrfase_TaqI-like_dom"/>
</dbReference>
<evidence type="ECO:0000256" key="5">
    <source>
        <dbReference type="ARBA" id="ARBA00047942"/>
    </source>
</evidence>
<evidence type="ECO:0000313" key="9">
    <source>
        <dbReference type="Proteomes" id="UP000218377"/>
    </source>
</evidence>
<dbReference type="Gene3D" id="3.40.50.150">
    <property type="entry name" value="Vaccinia Virus protein VP39"/>
    <property type="match status" value="1"/>
</dbReference>
<comment type="caution">
    <text evidence="8">The sequence shown here is derived from an EMBL/GenBank/DDBJ whole genome shotgun (WGS) entry which is preliminary data.</text>
</comment>
<organism evidence="8 9">
    <name type="scientific">Brevibacterium aurantiacum</name>
    <dbReference type="NCBI Taxonomy" id="273384"/>
    <lineage>
        <taxon>Bacteria</taxon>
        <taxon>Bacillati</taxon>
        <taxon>Actinomycetota</taxon>
        <taxon>Actinomycetes</taxon>
        <taxon>Micrococcales</taxon>
        <taxon>Brevibacteriaceae</taxon>
        <taxon>Brevibacterium</taxon>
    </lineage>
</organism>
<dbReference type="EMBL" id="NRGX01000001">
    <property type="protein sequence ID" value="PCC16966.1"/>
    <property type="molecule type" value="Genomic_DNA"/>
</dbReference>
<sequence length="1070" mass="120425">MTTAMTTVLNSDQRRFLDAQTQRARAASEHAAEDALRALAVSDLSRPAYLTEEQNKLRLALRDKARQLGDDTSRADGQLTNLIHDVAYEQWHRLLFARFLEVNELLRHPEYRDIPLSLEDCGDFAPDLGEPDAWAVAARFASEILPGVFRLTDPAVRVRFAPEHRNSLERLLLEIPAEVFTTEDALGWVYQFWQTAEKKRVNDSGVKIGGADLSPVTQLFTENYMVRFLLENSLGAWWAARHPESPLVGSWEYLRRNEDGTPAAGSFDDWPEHAAEVTIMDPCCGSGHFLVAMFGMLWRMRAEEEGLTPAEAQDAVLRDNLHGLELDPRCTQIATFNVALEAWKQGGFRDLPAPQIACSGVPVRASVADWEALANGDKELEKTMGRLHASFRNANKFGSLIDPRPGGGSGALFDRDLSINVSLVRLRDLLAEAGRSEFSSGNVLGQAAQDVAQAAVLLGASYTLVATNPPYLGQVYFDDDLRNWITERFPDSSYDLYLAFLDRVTREQFARTVCFVCPDDWLIQVRTAEFKNRLLDSCAPILIASTGYESFATPLRVHASMQIFNTGQVKDQFTYFDVGDTVPYPRKAGELQSVSSRLMVTDALRRRDWKSLPRDNEVSLEGLIEVREGLKAGDANMFERFFWEVNIDHAKWDLYQDAPNRTDPFVGRQKAVLWEQASGRMFRLAESVKGRNHVAQNWRRGMPFWGKQGICFGLMGSLPATVYLGEKYSANCAVVIPKDPGHFDALWRFAESGEWARAVREWNHGNAVTPHALAKVTVDLDHWKNVALDAGELPEPHQTDPTQWVFSGSILRSDHPLQVAVAKLMGFRWPSPSMEEAPVYQDLDGIAALVSLPNEPDLATRVRGILSATYGTEWSSTLERTLVTETGVKSGRLEDWLRDSFFAQHVKVFDNRPFLWHIWDGRKDGFSAIVNYHKLDRQALEKLTFTSLGAWIDRQKDETRAERAGADARLAAAEDLQHRLQLILEGAPPYDSYVRWKPMAEQPIGWEPDLDDGVRLNIRPFVTAGVLRSKVNVHWKKDRGTNADGSERHNDLHPTLDERRAARKAAEATE</sequence>
<dbReference type="RefSeq" id="WP_096157187.1">
    <property type="nucleotide sequence ID" value="NZ_NRGX01000001.1"/>
</dbReference>
<dbReference type="Proteomes" id="UP000218377">
    <property type="component" value="Unassembled WGS sequence"/>
</dbReference>
<dbReference type="AlphaFoldDB" id="A0A2A3WZX5"/>
<dbReference type="GO" id="GO:0006304">
    <property type="term" value="P:DNA modification"/>
    <property type="evidence" value="ECO:0007669"/>
    <property type="project" value="InterPro"/>
</dbReference>
<keyword evidence="2" id="KW-0489">Methyltransferase</keyword>